<comment type="caution">
    <text evidence="1">The sequence shown here is derived from an EMBL/GenBank/DDBJ whole genome shotgun (WGS) entry which is preliminary data.</text>
</comment>
<dbReference type="PANTHER" id="PTHR36173">
    <property type="entry name" value="RIBONUCLEASE VAPC16-RELATED"/>
    <property type="match status" value="1"/>
</dbReference>
<dbReference type="CDD" id="cd09872">
    <property type="entry name" value="PIN_Sll0205-like"/>
    <property type="match status" value="1"/>
</dbReference>
<sequence>MDTHGLLWAVDNPTKLGKRAREIIEDPGNDLLISAVTIWELAIKVGLGKLTLSLPFMEWFSGALGDLGLIQLSITLPHADFAFHACLGTI</sequence>
<accession>T0ZXB9</accession>
<dbReference type="PANTHER" id="PTHR36173:SF2">
    <property type="entry name" value="RIBONUCLEASE VAPC16"/>
    <property type="match status" value="1"/>
</dbReference>
<dbReference type="InterPro" id="IPR041705">
    <property type="entry name" value="PIN_Sll0205"/>
</dbReference>
<organism evidence="1">
    <name type="scientific">mine drainage metagenome</name>
    <dbReference type="NCBI Taxonomy" id="410659"/>
    <lineage>
        <taxon>unclassified sequences</taxon>
        <taxon>metagenomes</taxon>
        <taxon>ecological metagenomes</taxon>
    </lineage>
</organism>
<name>T0ZXB9_9ZZZZ</name>
<dbReference type="EMBL" id="AUZX01010105">
    <property type="protein sequence ID" value="EQD49208.1"/>
    <property type="molecule type" value="Genomic_DNA"/>
</dbReference>
<reference evidence="1" key="1">
    <citation type="submission" date="2013-08" db="EMBL/GenBank/DDBJ databases">
        <authorList>
            <person name="Mendez C."/>
            <person name="Richter M."/>
            <person name="Ferrer M."/>
            <person name="Sanchez J."/>
        </authorList>
    </citation>
    <scope>NUCLEOTIDE SEQUENCE</scope>
</reference>
<evidence type="ECO:0000313" key="1">
    <source>
        <dbReference type="EMBL" id="EQD49208.1"/>
    </source>
</evidence>
<dbReference type="InterPro" id="IPR052919">
    <property type="entry name" value="TA_system_RNase"/>
</dbReference>
<protein>
    <submittedName>
        <fullName evidence="1">PilT domain-containing protein</fullName>
    </submittedName>
</protein>
<gene>
    <name evidence="1" type="ORF">B1A_13783</name>
</gene>
<dbReference type="SUPFAM" id="SSF88723">
    <property type="entry name" value="PIN domain-like"/>
    <property type="match status" value="1"/>
</dbReference>
<dbReference type="AlphaFoldDB" id="T0ZXB9"/>
<proteinExistence type="predicted"/>
<reference evidence="1" key="2">
    <citation type="journal article" date="2014" name="ISME J.">
        <title>Microbial stratification in low pH oxic and suboxic macroscopic growths along an acid mine drainage.</title>
        <authorList>
            <person name="Mendez-Garcia C."/>
            <person name="Mesa V."/>
            <person name="Sprenger R.R."/>
            <person name="Richter M."/>
            <person name="Diez M.S."/>
            <person name="Solano J."/>
            <person name="Bargiela R."/>
            <person name="Golyshina O.V."/>
            <person name="Manteca A."/>
            <person name="Ramos J.L."/>
            <person name="Gallego J.R."/>
            <person name="Llorente I."/>
            <person name="Martins Dos Santos V.A."/>
            <person name="Jensen O.N."/>
            <person name="Pelaez A.I."/>
            <person name="Sanchez J."/>
            <person name="Ferrer M."/>
        </authorList>
    </citation>
    <scope>NUCLEOTIDE SEQUENCE</scope>
</reference>
<feature type="non-terminal residue" evidence="1">
    <location>
        <position position="90"/>
    </location>
</feature>
<dbReference type="InterPro" id="IPR029060">
    <property type="entry name" value="PIN-like_dom_sf"/>
</dbReference>